<dbReference type="InterPro" id="IPR044751">
    <property type="entry name" value="Ion_transp-like_CBS"/>
</dbReference>
<dbReference type="Proteomes" id="UP000030832">
    <property type="component" value="Unassembled WGS sequence"/>
</dbReference>
<feature type="domain" description="CNNM transmembrane" evidence="13">
    <location>
        <begin position="1"/>
        <end position="185"/>
    </location>
</feature>
<sequence length="416" mass="46586">MPINLMVVLFILLILSAFFSSAETAFSSANKIRLKSYADENRPGGVRAYFISQHFDHALSTILIGNNLVNIAAATISAQVATQLFGGNTGLLISTIVMTVLILIFGEVLPKSLAKENAESFALKISTVLIFLMKIFTPLTWLLVQLKQVVTKFVAKSEGSPSVTEEELKEMFSISQAEGVIEPNENELLHNTLEFNDIKVVEVLTPRTDLIAIDMAMSIEEITHILIRERFSRLPVYENSIDNIVGVLSERDFLKELVTKKEVDLRKVIRKPLFVVETLGIAALLPMLQKNRVHMAIVIDEFGGTSGIVTLEDILEELVGEIWDEHDEKTKEVTRLGPNEFEFFGDFPLDDFARVVQVVRPASRNHSLGGWLTEEFHYVPDVGEEFLYEGVTLTITEADHRRIVKVRVLVTEGTLT</sequence>
<dbReference type="PROSITE" id="PS51846">
    <property type="entry name" value="CNNM"/>
    <property type="match status" value="1"/>
</dbReference>
<dbReference type="Gene3D" id="3.10.580.10">
    <property type="entry name" value="CBS-domain"/>
    <property type="match status" value="1"/>
</dbReference>
<dbReference type="SUPFAM" id="SSF54631">
    <property type="entry name" value="CBS-domain pair"/>
    <property type="match status" value="1"/>
</dbReference>
<feature type="signal peptide" evidence="11">
    <location>
        <begin position="1"/>
        <end position="22"/>
    </location>
</feature>
<keyword evidence="15" id="KW-1185">Reference proteome</keyword>
<dbReference type="STRING" id="333138.LQ50_03245"/>
<evidence type="ECO:0000256" key="6">
    <source>
        <dbReference type="ARBA" id="ARBA00023122"/>
    </source>
</evidence>
<evidence type="ECO:0000256" key="1">
    <source>
        <dbReference type="ARBA" id="ARBA00004141"/>
    </source>
</evidence>
<keyword evidence="7 9" id="KW-0472">Membrane</keyword>
<organism evidence="14 15">
    <name type="scientific">Halalkalibacter okhensis</name>
    <dbReference type="NCBI Taxonomy" id="333138"/>
    <lineage>
        <taxon>Bacteria</taxon>
        <taxon>Bacillati</taxon>
        <taxon>Bacillota</taxon>
        <taxon>Bacilli</taxon>
        <taxon>Bacillales</taxon>
        <taxon>Bacillaceae</taxon>
        <taxon>Halalkalibacter</taxon>
    </lineage>
</organism>
<dbReference type="PANTHER" id="PTHR22777:SF17">
    <property type="entry name" value="UPF0053 PROTEIN SLL0260"/>
    <property type="match status" value="1"/>
</dbReference>
<evidence type="ECO:0008006" key="16">
    <source>
        <dbReference type="Google" id="ProtNLM"/>
    </source>
</evidence>
<proteinExistence type="inferred from homology"/>
<dbReference type="FunFam" id="3.10.580.10:FF:000002">
    <property type="entry name" value="Magnesium/cobalt efflux protein CorC"/>
    <property type="match status" value="1"/>
</dbReference>
<evidence type="ECO:0000256" key="2">
    <source>
        <dbReference type="ARBA" id="ARBA00006337"/>
    </source>
</evidence>
<evidence type="ECO:0000259" key="13">
    <source>
        <dbReference type="PROSITE" id="PS51846"/>
    </source>
</evidence>
<keyword evidence="11" id="KW-0732">Signal</keyword>
<comment type="similarity">
    <text evidence="2">Belongs to the UPF0053 family.</text>
</comment>
<gene>
    <name evidence="14" type="ORF">LQ50_03245</name>
</gene>
<comment type="subcellular location">
    <subcellularLocation>
        <location evidence="1">Membrane</location>
        <topology evidence="1">Multi-pass membrane protein</topology>
    </subcellularLocation>
</comment>
<evidence type="ECO:0000313" key="15">
    <source>
        <dbReference type="Proteomes" id="UP000030832"/>
    </source>
</evidence>
<dbReference type="Pfam" id="PF01595">
    <property type="entry name" value="CNNM"/>
    <property type="match status" value="1"/>
</dbReference>
<feature type="transmembrane region" description="Helical" evidence="10">
    <location>
        <begin position="121"/>
        <end position="144"/>
    </location>
</feature>
<dbReference type="InterPro" id="IPR000644">
    <property type="entry name" value="CBS_dom"/>
</dbReference>
<feature type="chain" id="PRO_5002055528" description="Hemolysin" evidence="11">
    <location>
        <begin position="23"/>
        <end position="416"/>
    </location>
</feature>
<dbReference type="CDD" id="cd04590">
    <property type="entry name" value="CBS_pair_CorC_HlyC_assoc"/>
    <property type="match status" value="1"/>
</dbReference>
<dbReference type="PROSITE" id="PS51371">
    <property type="entry name" value="CBS"/>
    <property type="match status" value="2"/>
</dbReference>
<dbReference type="InterPro" id="IPR046342">
    <property type="entry name" value="CBS_dom_sf"/>
</dbReference>
<dbReference type="InterPro" id="IPR005170">
    <property type="entry name" value="Transptr-assoc_dom"/>
</dbReference>
<evidence type="ECO:0000259" key="12">
    <source>
        <dbReference type="PROSITE" id="PS51371"/>
    </source>
</evidence>
<feature type="domain" description="CBS" evidence="12">
    <location>
        <begin position="204"/>
        <end position="265"/>
    </location>
</feature>
<keyword evidence="6 8" id="KW-0129">CBS domain</keyword>
<accession>A0A0B0IK91</accession>
<dbReference type="GO" id="GO:0050660">
    <property type="term" value="F:flavin adenine dinucleotide binding"/>
    <property type="evidence" value="ECO:0007669"/>
    <property type="project" value="InterPro"/>
</dbReference>
<dbReference type="AlphaFoldDB" id="A0A0B0IK91"/>
<dbReference type="SUPFAM" id="SSF56176">
    <property type="entry name" value="FAD-binding/transporter-associated domain-like"/>
    <property type="match status" value="1"/>
</dbReference>
<dbReference type="GO" id="GO:0005886">
    <property type="term" value="C:plasma membrane"/>
    <property type="evidence" value="ECO:0007669"/>
    <property type="project" value="TreeGrafter"/>
</dbReference>
<feature type="transmembrane region" description="Helical" evidence="10">
    <location>
        <begin position="91"/>
        <end position="109"/>
    </location>
</feature>
<protein>
    <recommendedName>
        <fullName evidence="16">Hemolysin</fullName>
    </recommendedName>
</protein>
<keyword evidence="3 9" id="KW-0812">Transmembrane</keyword>
<dbReference type="SMART" id="SM00116">
    <property type="entry name" value="CBS"/>
    <property type="match status" value="2"/>
</dbReference>
<evidence type="ECO:0000256" key="5">
    <source>
        <dbReference type="ARBA" id="ARBA00022989"/>
    </source>
</evidence>
<evidence type="ECO:0000313" key="14">
    <source>
        <dbReference type="EMBL" id="KHF41725.1"/>
    </source>
</evidence>
<feature type="domain" description="CBS" evidence="12">
    <location>
        <begin position="268"/>
        <end position="328"/>
    </location>
</feature>
<comment type="caution">
    <text evidence="14">The sequence shown here is derived from an EMBL/GenBank/DDBJ whole genome shotgun (WGS) entry which is preliminary data.</text>
</comment>
<evidence type="ECO:0000256" key="8">
    <source>
        <dbReference type="PROSITE-ProRule" id="PRU00703"/>
    </source>
</evidence>
<dbReference type="EMBL" id="JRJU01000002">
    <property type="protein sequence ID" value="KHF41725.1"/>
    <property type="molecule type" value="Genomic_DNA"/>
</dbReference>
<dbReference type="SMART" id="SM01091">
    <property type="entry name" value="CorC_HlyC"/>
    <property type="match status" value="1"/>
</dbReference>
<dbReference type="InterPro" id="IPR002550">
    <property type="entry name" value="CNNM"/>
</dbReference>
<dbReference type="InterPro" id="IPR016169">
    <property type="entry name" value="FAD-bd_PCMH_sub2"/>
</dbReference>
<evidence type="ECO:0000256" key="9">
    <source>
        <dbReference type="PROSITE-ProRule" id="PRU01193"/>
    </source>
</evidence>
<dbReference type="eggNOG" id="COG1253">
    <property type="taxonomic scope" value="Bacteria"/>
</dbReference>
<evidence type="ECO:0000256" key="4">
    <source>
        <dbReference type="ARBA" id="ARBA00022737"/>
    </source>
</evidence>
<evidence type="ECO:0000256" key="10">
    <source>
        <dbReference type="SAM" id="Phobius"/>
    </source>
</evidence>
<keyword evidence="5 9" id="KW-1133">Transmembrane helix</keyword>
<dbReference type="Gene3D" id="3.30.465.10">
    <property type="match status" value="1"/>
</dbReference>
<keyword evidence="4" id="KW-0677">Repeat</keyword>
<dbReference type="Pfam" id="PF00571">
    <property type="entry name" value="CBS"/>
    <property type="match status" value="2"/>
</dbReference>
<dbReference type="PANTHER" id="PTHR22777">
    <property type="entry name" value="HEMOLYSIN-RELATED"/>
    <property type="match status" value="1"/>
</dbReference>
<name>A0A0B0IK91_9BACI</name>
<dbReference type="Pfam" id="PF03471">
    <property type="entry name" value="CorC_HlyC"/>
    <property type="match status" value="1"/>
</dbReference>
<evidence type="ECO:0000256" key="11">
    <source>
        <dbReference type="SAM" id="SignalP"/>
    </source>
</evidence>
<dbReference type="InterPro" id="IPR036318">
    <property type="entry name" value="FAD-bd_PCMH-like_sf"/>
</dbReference>
<reference evidence="14 15" key="1">
    <citation type="submission" date="2014-09" db="EMBL/GenBank/DDBJ databases">
        <title>Genome sequencing and annotation of Bacillus Okhensis strain Kh10-101T.</title>
        <authorList>
            <person name="Prakash J.S."/>
        </authorList>
    </citation>
    <scope>NUCLEOTIDE SEQUENCE [LARGE SCALE GENOMIC DNA]</scope>
    <source>
        <strain evidence="15">Kh10-101T</strain>
    </source>
</reference>
<evidence type="ECO:0000256" key="7">
    <source>
        <dbReference type="ARBA" id="ARBA00023136"/>
    </source>
</evidence>
<evidence type="ECO:0000256" key="3">
    <source>
        <dbReference type="ARBA" id="ARBA00022692"/>
    </source>
</evidence>